<dbReference type="EMBL" id="RQYS01000135">
    <property type="protein sequence ID" value="RRD56008.1"/>
    <property type="molecule type" value="Genomic_DNA"/>
</dbReference>
<organism evidence="1 2">
    <name type="scientific">Tannerella forsythia</name>
    <name type="common">Bacteroides forsythus</name>
    <dbReference type="NCBI Taxonomy" id="28112"/>
    <lineage>
        <taxon>Bacteria</taxon>
        <taxon>Pseudomonadati</taxon>
        <taxon>Bacteroidota</taxon>
        <taxon>Bacteroidia</taxon>
        <taxon>Bacteroidales</taxon>
        <taxon>Tannerellaceae</taxon>
        <taxon>Tannerella</taxon>
    </lineage>
</organism>
<comment type="caution">
    <text evidence="1">The sequence shown here is derived from an EMBL/GenBank/DDBJ whole genome shotgun (WGS) entry which is preliminary data.</text>
</comment>
<sequence>MKANSQNENTMVELRDTIEINTTIAAVANWFENLDTNFVRWNKRHTEFRYLTGGKETGDRVYFAQCVEGVWYKIKAAIVKKEINDELFLLTVKSTTGLGIITFRADKLSDSTVRFIHIECFGKRKSFFGNIINGLVFKILFPKMANWDLIQQDMKEDDANLKNILEGKQ</sequence>
<protein>
    <submittedName>
        <fullName evidence="1">SRPBCC family protein</fullName>
    </submittedName>
</protein>
<dbReference type="Proteomes" id="UP000278609">
    <property type="component" value="Unassembled WGS sequence"/>
</dbReference>
<proteinExistence type="predicted"/>
<dbReference type="OrthoDB" id="361852at2"/>
<reference evidence="1 2" key="1">
    <citation type="submission" date="2018-11" db="EMBL/GenBank/DDBJ databases">
        <title>Genomes From Bacteria Associated with the Canine Oral Cavity: a Test Case for Automated Genome-Based Taxonomic Assignment.</title>
        <authorList>
            <person name="Coil D.A."/>
            <person name="Jospin G."/>
            <person name="Darling A.E."/>
            <person name="Wallis C."/>
            <person name="Davis I.J."/>
            <person name="Harris S."/>
            <person name="Eisen J.A."/>
            <person name="Holcombe L.J."/>
            <person name="O'Flynn C."/>
        </authorList>
    </citation>
    <scope>NUCLEOTIDE SEQUENCE [LARGE SCALE GENOMIC DNA]</scope>
    <source>
        <strain evidence="1 2">OH2617_COT-023</strain>
    </source>
</reference>
<name>A0A3P1XD24_TANFO</name>
<accession>A0A3P1XD24</accession>
<evidence type="ECO:0000313" key="2">
    <source>
        <dbReference type="Proteomes" id="UP000278609"/>
    </source>
</evidence>
<evidence type="ECO:0000313" key="1">
    <source>
        <dbReference type="EMBL" id="RRD56008.1"/>
    </source>
</evidence>
<gene>
    <name evidence="1" type="ORF">EII40_14065</name>
</gene>
<dbReference type="AlphaFoldDB" id="A0A3P1XD24"/>